<gene>
    <name evidence="6" type="ORF">OK345_15015</name>
</gene>
<sequence length="303" mass="32348">MHLSLRQLQIFVAVTEAGTTTAAGARIALSQSAVSAALAELEALLGTALFDRVGRRLQLNENGRALLEPARELLHAAADIERRFGVGQGGAAGMPVQLRVGASTTIGNYLLPQRMAALLAGNRHAQVDLRIGNSREIVAAVRQLEVDIGLIEGPCHEPGLQVVPWRQDELVIVCGRDFPLPEGGREAVDIAALRRARWLLREPGSGTREAAEQALLPHLRRFASVIRLGGTEAIKQAAVAGLGLACLSRHAVADLLALGRLRCLPTTLPPLSRQLSVVRHPGKRLSDSVLQLLELPAAAFAQE</sequence>
<dbReference type="Pfam" id="PF03466">
    <property type="entry name" value="LysR_substrate"/>
    <property type="match status" value="1"/>
</dbReference>
<keyword evidence="3" id="KW-0238">DNA-binding</keyword>
<dbReference type="Proteomes" id="UP001209922">
    <property type="component" value="Unassembled WGS sequence"/>
</dbReference>
<name>A0ABT3JZZ8_9XANT</name>
<dbReference type="PROSITE" id="PS50931">
    <property type="entry name" value="HTH_LYSR"/>
    <property type="match status" value="1"/>
</dbReference>
<evidence type="ECO:0000259" key="5">
    <source>
        <dbReference type="PROSITE" id="PS50931"/>
    </source>
</evidence>
<evidence type="ECO:0000256" key="1">
    <source>
        <dbReference type="ARBA" id="ARBA00009437"/>
    </source>
</evidence>
<keyword evidence="2" id="KW-0805">Transcription regulation</keyword>
<dbReference type="InterPro" id="IPR036390">
    <property type="entry name" value="WH_DNA-bd_sf"/>
</dbReference>
<evidence type="ECO:0000256" key="4">
    <source>
        <dbReference type="ARBA" id="ARBA00023163"/>
    </source>
</evidence>
<dbReference type="CDD" id="cd08420">
    <property type="entry name" value="PBP2_CysL_like"/>
    <property type="match status" value="1"/>
</dbReference>
<accession>A0ABT3JZZ8</accession>
<keyword evidence="4" id="KW-0804">Transcription</keyword>
<comment type="similarity">
    <text evidence="1">Belongs to the LysR transcriptional regulatory family.</text>
</comment>
<dbReference type="Pfam" id="PF00126">
    <property type="entry name" value="HTH_1"/>
    <property type="match status" value="1"/>
</dbReference>
<reference evidence="6 7" key="1">
    <citation type="submission" date="2022-10" db="EMBL/GenBank/DDBJ databases">
        <title>Xanthomonas sp. H13-6.</title>
        <authorList>
            <person name="Liu X."/>
            <person name="Deng Z."/>
            <person name="Jiang Y."/>
            <person name="Yu T."/>
            <person name="Ai J."/>
        </authorList>
    </citation>
    <scope>NUCLEOTIDE SEQUENCE [LARGE SCALE GENOMIC DNA]</scope>
    <source>
        <strain evidence="6 7">H13-6</strain>
    </source>
</reference>
<protein>
    <submittedName>
        <fullName evidence="6">LysR family transcriptional regulator</fullName>
    </submittedName>
</protein>
<dbReference type="InterPro" id="IPR000847">
    <property type="entry name" value="LysR_HTH_N"/>
</dbReference>
<evidence type="ECO:0000256" key="2">
    <source>
        <dbReference type="ARBA" id="ARBA00023015"/>
    </source>
</evidence>
<evidence type="ECO:0000313" key="6">
    <source>
        <dbReference type="EMBL" id="MCW4473809.1"/>
    </source>
</evidence>
<keyword evidence="7" id="KW-1185">Reference proteome</keyword>
<organism evidence="6 7">
    <name type="scientific">Xanthomonas chitinilytica</name>
    <dbReference type="NCBI Taxonomy" id="2989819"/>
    <lineage>
        <taxon>Bacteria</taxon>
        <taxon>Pseudomonadati</taxon>
        <taxon>Pseudomonadota</taxon>
        <taxon>Gammaproteobacteria</taxon>
        <taxon>Lysobacterales</taxon>
        <taxon>Lysobacteraceae</taxon>
        <taxon>Xanthomonas</taxon>
    </lineage>
</organism>
<proteinExistence type="inferred from homology"/>
<dbReference type="InterPro" id="IPR005119">
    <property type="entry name" value="LysR_subst-bd"/>
</dbReference>
<dbReference type="RefSeq" id="WP_265128795.1">
    <property type="nucleotide sequence ID" value="NZ_JAPCHY010000014.1"/>
</dbReference>
<dbReference type="SUPFAM" id="SSF53850">
    <property type="entry name" value="Periplasmic binding protein-like II"/>
    <property type="match status" value="1"/>
</dbReference>
<dbReference type="InterPro" id="IPR036388">
    <property type="entry name" value="WH-like_DNA-bd_sf"/>
</dbReference>
<evidence type="ECO:0000256" key="3">
    <source>
        <dbReference type="ARBA" id="ARBA00023125"/>
    </source>
</evidence>
<evidence type="ECO:0000313" key="7">
    <source>
        <dbReference type="Proteomes" id="UP001209922"/>
    </source>
</evidence>
<dbReference type="PANTHER" id="PTHR30126">
    <property type="entry name" value="HTH-TYPE TRANSCRIPTIONAL REGULATOR"/>
    <property type="match status" value="1"/>
</dbReference>
<dbReference type="NCBIfam" id="NF008095">
    <property type="entry name" value="PRK10837.1"/>
    <property type="match status" value="1"/>
</dbReference>
<dbReference type="PANTHER" id="PTHR30126:SF94">
    <property type="entry name" value="LYSR FAMILY TRANSCRIPTIONAL REGULATOR"/>
    <property type="match status" value="1"/>
</dbReference>
<dbReference type="Gene3D" id="3.40.190.10">
    <property type="entry name" value="Periplasmic binding protein-like II"/>
    <property type="match status" value="2"/>
</dbReference>
<dbReference type="Gene3D" id="1.10.10.10">
    <property type="entry name" value="Winged helix-like DNA-binding domain superfamily/Winged helix DNA-binding domain"/>
    <property type="match status" value="1"/>
</dbReference>
<dbReference type="SUPFAM" id="SSF46785">
    <property type="entry name" value="Winged helix' DNA-binding domain"/>
    <property type="match status" value="1"/>
</dbReference>
<dbReference type="PRINTS" id="PR00039">
    <property type="entry name" value="HTHLYSR"/>
</dbReference>
<feature type="domain" description="HTH lysR-type" evidence="5">
    <location>
        <begin position="3"/>
        <end position="60"/>
    </location>
</feature>
<comment type="caution">
    <text evidence="6">The sequence shown here is derived from an EMBL/GenBank/DDBJ whole genome shotgun (WGS) entry which is preliminary data.</text>
</comment>
<dbReference type="EMBL" id="JAPCHY010000014">
    <property type="protein sequence ID" value="MCW4473809.1"/>
    <property type="molecule type" value="Genomic_DNA"/>
</dbReference>